<keyword evidence="4" id="KW-1185">Reference proteome</keyword>
<dbReference type="EMBL" id="QLSV01000005">
    <property type="protein sequence ID" value="RAR48404.1"/>
    <property type="molecule type" value="Genomic_DNA"/>
</dbReference>
<evidence type="ECO:0000256" key="1">
    <source>
        <dbReference type="SAM" id="SignalP"/>
    </source>
</evidence>
<name>A0A328WX18_9FLAO</name>
<keyword evidence="1" id="KW-0732">Signal</keyword>
<keyword evidence="3" id="KW-0031">Aminopeptidase</keyword>
<comment type="caution">
    <text evidence="3">The sequence shown here is derived from an EMBL/GenBank/DDBJ whole genome shotgun (WGS) entry which is preliminary data.</text>
</comment>
<organism evidence="3 4">
    <name type="scientific">Flavobacterium lacus</name>
    <dbReference type="NCBI Taxonomy" id="1353778"/>
    <lineage>
        <taxon>Bacteria</taxon>
        <taxon>Pseudomonadati</taxon>
        <taxon>Bacteroidota</taxon>
        <taxon>Flavobacteriia</taxon>
        <taxon>Flavobacteriales</taxon>
        <taxon>Flavobacteriaceae</taxon>
        <taxon>Flavobacterium</taxon>
    </lineage>
</organism>
<dbReference type="Pfam" id="PF12146">
    <property type="entry name" value="Hydrolase_4"/>
    <property type="match status" value="1"/>
</dbReference>
<reference evidence="3 4" key="1">
    <citation type="submission" date="2018-06" db="EMBL/GenBank/DDBJ databases">
        <title>Genomic Encyclopedia of Type Strains, Phase III (KMG-III): the genomes of soil and plant-associated and newly described type strains.</title>
        <authorList>
            <person name="Whitman W."/>
        </authorList>
    </citation>
    <scope>NUCLEOTIDE SEQUENCE [LARGE SCALE GENOMIC DNA]</scope>
    <source>
        <strain evidence="3 4">CGMCC 1.12504</strain>
    </source>
</reference>
<evidence type="ECO:0000313" key="3">
    <source>
        <dbReference type="EMBL" id="RAR48404.1"/>
    </source>
</evidence>
<keyword evidence="3" id="KW-0378">Hydrolase</keyword>
<dbReference type="PANTHER" id="PTHR11614">
    <property type="entry name" value="PHOSPHOLIPASE-RELATED"/>
    <property type="match status" value="1"/>
</dbReference>
<feature type="domain" description="Serine aminopeptidase S33" evidence="2">
    <location>
        <begin position="98"/>
        <end position="331"/>
    </location>
</feature>
<dbReference type="AlphaFoldDB" id="A0A328WX18"/>
<dbReference type="Gene3D" id="3.40.50.1820">
    <property type="entry name" value="alpha/beta hydrolase"/>
    <property type="match status" value="1"/>
</dbReference>
<sequence length="351" mass="39358">MKNLKIYAFLTFLFLGSTSVAAQSMLDLYFGGNKDSLTTEATKLVHTPEPTFKPSDQQTEPDPAFIADMGFEQVYKSENRFFNVRDDKRIFAYRFAKQSDNTIILIHGVGSNAYMYNKTAGLLQEATQAEVYAIDLRGHGQSEGNSGDVDYINQYVDDLADIIKEIRKEKPNGKIIIAGHSMGGGIALRYAMEKQYEQPDGFLLFAPLIGHNSPAFLQTQANENITEEPFMKIHIERIIGLTMLNEIDNHESDSLPVLFFNLPEAVPLRKYSYRANKSMTPDDYVAGLNAINKPLLVLMGSEDEAFSSVATKEAILKNSNGAFHMIDKASHNGVRHNAQSFIFIKDWFSKL</sequence>
<proteinExistence type="predicted"/>
<dbReference type="OrthoDB" id="9780932at2"/>
<dbReference type="InterPro" id="IPR029058">
    <property type="entry name" value="AB_hydrolase_fold"/>
</dbReference>
<dbReference type="GO" id="GO:0004177">
    <property type="term" value="F:aminopeptidase activity"/>
    <property type="evidence" value="ECO:0007669"/>
    <property type="project" value="UniProtKB-KW"/>
</dbReference>
<dbReference type="InterPro" id="IPR000073">
    <property type="entry name" value="AB_hydrolase_1"/>
</dbReference>
<protein>
    <submittedName>
        <fullName evidence="3">Serine aminopeptidase S33 family</fullName>
    </submittedName>
</protein>
<accession>A0A328WX18</accession>
<evidence type="ECO:0000313" key="4">
    <source>
        <dbReference type="Proteomes" id="UP000249518"/>
    </source>
</evidence>
<gene>
    <name evidence="3" type="ORF">B0I10_10512</name>
</gene>
<dbReference type="RefSeq" id="WP_146740316.1">
    <property type="nucleotide sequence ID" value="NZ_QLSV01000005.1"/>
</dbReference>
<dbReference type="Proteomes" id="UP000249518">
    <property type="component" value="Unassembled WGS sequence"/>
</dbReference>
<dbReference type="InterPro" id="IPR022742">
    <property type="entry name" value="Hydrolase_4"/>
</dbReference>
<keyword evidence="3" id="KW-0645">Protease</keyword>
<feature type="chain" id="PRO_5016261537" evidence="1">
    <location>
        <begin position="23"/>
        <end position="351"/>
    </location>
</feature>
<dbReference type="InterPro" id="IPR051044">
    <property type="entry name" value="MAG_DAG_Lipase"/>
</dbReference>
<evidence type="ECO:0000259" key="2">
    <source>
        <dbReference type="Pfam" id="PF12146"/>
    </source>
</evidence>
<feature type="signal peptide" evidence="1">
    <location>
        <begin position="1"/>
        <end position="22"/>
    </location>
</feature>
<dbReference type="SUPFAM" id="SSF53474">
    <property type="entry name" value="alpha/beta-Hydrolases"/>
    <property type="match status" value="1"/>
</dbReference>
<dbReference type="PRINTS" id="PR00111">
    <property type="entry name" value="ABHYDROLASE"/>
</dbReference>